<gene>
    <name evidence="9" type="ORF">COCSUDRAFT_40946</name>
</gene>
<keyword evidence="2 7" id="KW-0812">Transmembrane</keyword>
<evidence type="ECO:0000313" key="9">
    <source>
        <dbReference type="EMBL" id="EIE24588.1"/>
    </source>
</evidence>
<evidence type="ECO:0000256" key="4">
    <source>
        <dbReference type="ARBA" id="ARBA00022989"/>
    </source>
</evidence>
<keyword evidence="5 7" id="KW-0472">Membrane</keyword>
<dbReference type="GO" id="GO:0006865">
    <property type="term" value="P:amino acid transport"/>
    <property type="evidence" value="ECO:0007669"/>
    <property type="project" value="UniProtKB-KW"/>
</dbReference>
<dbReference type="OrthoDB" id="40134at2759"/>
<evidence type="ECO:0000256" key="2">
    <source>
        <dbReference type="ARBA" id="ARBA00022692"/>
    </source>
</evidence>
<evidence type="ECO:0000313" key="10">
    <source>
        <dbReference type="Proteomes" id="UP000007264"/>
    </source>
</evidence>
<dbReference type="Pfam" id="PF01490">
    <property type="entry name" value="Aa_trans"/>
    <property type="match status" value="2"/>
</dbReference>
<evidence type="ECO:0000259" key="8">
    <source>
        <dbReference type="Pfam" id="PF01490"/>
    </source>
</evidence>
<reference evidence="9 10" key="1">
    <citation type="journal article" date="2012" name="Genome Biol.">
        <title>The genome of the polar eukaryotic microalga coccomyxa subellipsoidea reveals traits of cold adaptation.</title>
        <authorList>
            <person name="Blanc G."/>
            <person name="Agarkova I."/>
            <person name="Grimwood J."/>
            <person name="Kuo A."/>
            <person name="Brueggeman A."/>
            <person name="Dunigan D."/>
            <person name="Gurnon J."/>
            <person name="Ladunga I."/>
            <person name="Lindquist E."/>
            <person name="Lucas S."/>
            <person name="Pangilinan J."/>
            <person name="Proschold T."/>
            <person name="Salamov A."/>
            <person name="Schmutz J."/>
            <person name="Weeks D."/>
            <person name="Yamada T."/>
            <person name="Claverie J.M."/>
            <person name="Grigoriev I."/>
            <person name="Van Etten J."/>
            <person name="Lomsadze A."/>
            <person name="Borodovsky M."/>
        </authorList>
    </citation>
    <scope>NUCLEOTIDE SEQUENCE [LARGE SCALE GENOMIC DNA]</scope>
    <source>
        <strain evidence="9 10">C-169</strain>
    </source>
</reference>
<evidence type="ECO:0000256" key="6">
    <source>
        <dbReference type="SAM" id="MobiDB-lite"/>
    </source>
</evidence>
<organism evidence="9 10">
    <name type="scientific">Coccomyxa subellipsoidea (strain C-169)</name>
    <name type="common">Green microalga</name>
    <dbReference type="NCBI Taxonomy" id="574566"/>
    <lineage>
        <taxon>Eukaryota</taxon>
        <taxon>Viridiplantae</taxon>
        <taxon>Chlorophyta</taxon>
        <taxon>core chlorophytes</taxon>
        <taxon>Trebouxiophyceae</taxon>
        <taxon>Trebouxiophyceae incertae sedis</taxon>
        <taxon>Coccomyxaceae</taxon>
        <taxon>Coccomyxa</taxon>
        <taxon>Coccomyxa subellipsoidea</taxon>
    </lineage>
</organism>
<feature type="transmembrane region" description="Helical" evidence="7">
    <location>
        <begin position="274"/>
        <end position="293"/>
    </location>
</feature>
<dbReference type="GeneID" id="17042590"/>
<evidence type="ECO:0000256" key="1">
    <source>
        <dbReference type="ARBA" id="ARBA00004370"/>
    </source>
</evidence>
<dbReference type="GO" id="GO:0016020">
    <property type="term" value="C:membrane"/>
    <property type="evidence" value="ECO:0007669"/>
    <property type="project" value="UniProtKB-SubCell"/>
</dbReference>
<sequence>MGSSTAQAGAEPDRKPASNTVEPKLLIEKPATLSGKISGPPRNQWLHHAKALFTEGHTAWDCLLSVACAQIGQVMLTMPHSMALLGIKEGIVVTLVSATAGLWTMFLLVSLYLEMKARQIKAGQWYDASGHRRQVTQYHEVMGYWGGPVLKFYALVWGGVLMVFTFVPSFRHFRVINIIALVGTAYTAWPHKNAQDFFVGAAVLGEFGHPIALEMADNIYSVLPYSIWKVISVWLMNIHQLVAFSLYVVPLLFMWEKLLRVHSKPWYIRLPLRLPVSLALYLIGVAFPFYGTINSLYKALAEPLTAFVFPCAVYSWVYRTPSARNGAVLKPWKFLRKANWLLIWALNISIIIVWLFGQFGFGVYFSSLKLHNNIRSFGVFAECYQCKAPAPKLHAPALAPHAGHNFTAGAHLAPAFAPYSVASSPFSSPLG</sequence>
<dbReference type="EMBL" id="AGSI01000005">
    <property type="protein sequence ID" value="EIE24588.1"/>
    <property type="molecule type" value="Genomic_DNA"/>
</dbReference>
<keyword evidence="10" id="KW-1185">Reference proteome</keyword>
<feature type="transmembrane region" description="Helical" evidence="7">
    <location>
        <begin position="339"/>
        <end position="365"/>
    </location>
</feature>
<keyword evidence="4 7" id="KW-1133">Transmembrane helix</keyword>
<feature type="transmembrane region" description="Helical" evidence="7">
    <location>
        <begin position="231"/>
        <end position="253"/>
    </location>
</feature>
<keyword evidence="3" id="KW-0813">Transport</keyword>
<dbReference type="Proteomes" id="UP000007264">
    <property type="component" value="Unassembled WGS sequence"/>
</dbReference>
<feature type="transmembrane region" description="Helical" evidence="7">
    <location>
        <begin position="91"/>
        <end position="113"/>
    </location>
</feature>
<dbReference type="RefSeq" id="XP_005649132.1">
    <property type="nucleotide sequence ID" value="XM_005649075.1"/>
</dbReference>
<evidence type="ECO:0000256" key="5">
    <source>
        <dbReference type="ARBA" id="ARBA00023136"/>
    </source>
</evidence>
<feature type="transmembrane region" description="Helical" evidence="7">
    <location>
        <begin position="152"/>
        <end position="170"/>
    </location>
</feature>
<keyword evidence="3" id="KW-0029">Amino-acid transport</keyword>
<dbReference type="InterPro" id="IPR013057">
    <property type="entry name" value="AA_transpt_TM"/>
</dbReference>
<feature type="region of interest" description="Disordered" evidence="6">
    <location>
        <begin position="1"/>
        <end position="22"/>
    </location>
</feature>
<dbReference type="AlphaFoldDB" id="I0Z1R9"/>
<comment type="caution">
    <text evidence="9">The sequence shown here is derived from an EMBL/GenBank/DDBJ whole genome shotgun (WGS) entry which is preliminary data.</text>
</comment>
<dbReference type="eggNOG" id="KOG1303">
    <property type="taxonomic scope" value="Eukaryota"/>
</dbReference>
<feature type="domain" description="Amino acid transporter transmembrane" evidence="8">
    <location>
        <begin position="216"/>
        <end position="331"/>
    </location>
</feature>
<protein>
    <recommendedName>
        <fullName evidence="8">Amino acid transporter transmembrane domain-containing protein</fullName>
    </recommendedName>
</protein>
<feature type="transmembrane region" description="Helical" evidence="7">
    <location>
        <begin position="299"/>
        <end position="318"/>
    </location>
</feature>
<accession>I0Z1R9</accession>
<name>I0Z1R9_COCSC</name>
<evidence type="ECO:0000256" key="7">
    <source>
        <dbReference type="SAM" id="Phobius"/>
    </source>
</evidence>
<dbReference type="KEGG" id="csl:COCSUDRAFT_40946"/>
<proteinExistence type="predicted"/>
<comment type="subcellular location">
    <subcellularLocation>
        <location evidence="1">Membrane</location>
    </subcellularLocation>
</comment>
<evidence type="ECO:0000256" key="3">
    <source>
        <dbReference type="ARBA" id="ARBA00022970"/>
    </source>
</evidence>
<feature type="domain" description="Amino acid transporter transmembrane" evidence="8">
    <location>
        <begin position="57"/>
        <end position="130"/>
    </location>
</feature>